<evidence type="ECO:0000256" key="2">
    <source>
        <dbReference type="SAM" id="Phobius"/>
    </source>
</evidence>
<evidence type="ECO:0008006" key="5">
    <source>
        <dbReference type="Google" id="ProtNLM"/>
    </source>
</evidence>
<reference evidence="3" key="1">
    <citation type="submission" date="2021-06" db="EMBL/GenBank/DDBJ databases">
        <title>Complete genome sequence of Nocardioides sp. G188.</title>
        <authorList>
            <person name="Im W.-T."/>
        </authorList>
    </citation>
    <scope>NUCLEOTIDE SEQUENCE</scope>
    <source>
        <strain evidence="3">G188</strain>
    </source>
</reference>
<dbReference type="Proteomes" id="UP000683575">
    <property type="component" value="Chromosome"/>
</dbReference>
<dbReference type="AlphaFoldDB" id="A0A975T1A6"/>
<dbReference type="KEGG" id="nps:KRR39_07480"/>
<feature type="region of interest" description="Disordered" evidence="1">
    <location>
        <begin position="289"/>
        <end position="312"/>
    </location>
</feature>
<proteinExistence type="predicted"/>
<dbReference type="EMBL" id="CP077062">
    <property type="protein sequence ID" value="QWZ09582.1"/>
    <property type="molecule type" value="Genomic_DNA"/>
</dbReference>
<evidence type="ECO:0000256" key="1">
    <source>
        <dbReference type="SAM" id="MobiDB-lite"/>
    </source>
</evidence>
<feature type="transmembrane region" description="Helical" evidence="2">
    <location>
        <begin position="12"/>
        <end position="33"/>
    </location>
</feature>
<evidence type="ECO:0000313" key="3">
    <source>
        <dbReference type="EMBL" id="QWZ09582.1"/>
    </source>
</evidence>
<dbReference type="RefSeq" id="WP_216941428.1">
    <property type="nucleotide sequence ID" value="NZ_CP077062.1"/>
</dbReference>
<keyword evidence="2" id="KW-0472">Membrane</keyword>
<protein>
    <recommendedName>
        <fullName evidence="5">HAF repeat-containing protein</fullName>
    </recommendedName>
</protein>
<keyword evidence="4" id="KW-1185">Reference proteome</keyword>
<keyword evidence="2" id="KW-0812">Transmembrane</keyword>
<accession>A0A975T1A6</accession>
<keyword evidence="2" id="KW-1133">Transmembrane helix</keyword>
<organism evidence="3 4">
    <name type="scientific">Nocardioides panacis</name>
    <dbReference type="NCBI Taxonomy" id="2849501"/>
    <lineage>
        <taxon>Bacteria</taxon>
        <taxon>Bacillati</taxon>
        <taxon>Actinomycetota</taxon>
        <taxon>Actinomycetes</taxon>
        <taxon>Propionibacteriales</taxon>
        <taxon>Nocardioidaceae</taxon>
        <taxon>Nocardioides</taxon>
    </lineage>
</organism>
<name>A0A975T1A6_9ACTN</name>
<sequence>MQLGQQGHAHRRLAVVGTAVACASVIVGTAAAWPDAGRDPGAAPRASAAGCTATVLPTLGGRGGTVVATSGNGLSVGIAQDRTGQARALLWRQGRPVRLGVRLDAAMPTGVNRQGVVVGTGFDQARQQLVGWWWSAGRVHLLPVRHGDVAMPEAIDDRGRVVGALVADEDHADGPGADEDERAAFWPRVTSLPRELPPLPGDSAAHAAAIAADGTVGGVSVGEGGRPVLWKAGRATGLPGLRGSYGQVRGFDGVGRPVGDAQGSGGMHAVVWARAGQPRDLGTLAGGRHSVAMSGASGDPVGSSADPAPGGGSYDAPVVFRGGRAQGLPLPRAGGTRAVAGTAIDAVTVGRTLRAVGYSADAVGTRRPTVWRCVR</sequence>
<evidence type="ECO:0000313" key="4">
    <source>
        <dbReference type="Proteomes" id="UP000683575"/>
    </source>
</evidence>
<gene>
    <name evidence="3" type="ORF">KRR39_07480</name>
</gene>